<dbReference type="Proteomes" id="UP000003163">
    <property type="component" value="Unassembled WGS sequence"/>
</dbReference>
<dbReference type="InParanoid" id="J9D5E9"/>
<keyword evidence="3" id="KW-1185">Reference proteome</keyword>
<evidence type="ECO:0000313" key="3">
    <source>
        <dbReference type="Proteomes" id="UP000003163"/>
    </source>
</evidence>
<accession>J9D5E9</accession>
<dbReference type="AlphaFoldDB" id="J9D5E9"/>
<reference evidence="3" key="2">
    <citation type="submission" date="2015-07" db="EMBL/GenBank/DDBJ databases">
        <title>Contrasting host-pathogen interactions and genome evolution in two generalist and specialist microsporidian pathogens of mosquitoes.</title>
        <authorList>
            <consortium name="The Broad Institute Genomics Platform"/>
            <consortium name="The Broad Institute Genome Sequencing Center for Infectious Disease"/>
            <person name="Cuomo C.A."/>
            <person name="Sanscrainte N.D."/>
            <person name="Goldberg J.M."/>
            <person name="Heiman D."/>
            <person name="Young S."/>
            <person name="Zeng Q."/>
            <person name="Becnel J.J."/>
            <person name="Birren B.W."/>
        </authorList>
    </citation>
    <scope>NUCLEOTIDE SEQUENCE [LARGE SCALE GENOMIC DNA]</scope>
    <source>
        <strain evidence="3">USNM 41457</strain>
    </source>
</reference>
<evidence type="ECO:0000313" key="2">
    <source>
        <dbReference type="EMBL" id="EJW02759.1"/>
    </source>
</evidence>
<feature type="region of interest" description="Disordered" evidence="1">
    <location>
        <begin position="112"/>
        <end position="137"/>
    </location>
</feature>
<comment type="caution">
    <text evidence="2">The sequence shown here is derived from an EMBL/GenBank/DDBJ whole genome shotgun (WGS) entry which is preliminary data.</text>
</comment>
<gene>
    <name evidence="2" type="ORF">EDEG_02852</name>
</gene>
<feature type="region of interest" description="Disordered" evidence="1">
    <location>
        <begin position="209"/>
        <end position="228"/>
    </location>
</feature>
<evidence type="ECO:0000256" key="1">
    <source>
        <dbReference type="SAM" id="MobiDB-lite"/>
    </source>
</evidence>
<name>J9D5E9_EDHAE</name>
<sequence length="263" mass="30334">MIKYNILICYIIYINAAFPNKKKDDRYIEYTQTLPETKSTQLVDSITETSSGVNTNTYEFYKILLETEKRCNQPTTNQKISPVNLTIKHYEALAVKNKAPQIKPLRTDSKAELKPPLYPKKKSKTGTVCEKNDSSETSSHVDVMQQHQPFQNNIIITSFNTESKIPSQAAQINELIDNVHYYIPVNLNKSRMITNKKLHEIRRFIEQEQKPEEDSFPTSQHILTSHDLDKSNTKDAVLQYSILKKDLFDSPQEYSKENPSLSS</sequence>
<dbReference type="EMBL" id="AFBI03000057">
    <property type="protein sequence ID" value="EJW02759.1"/>
    <property type="molecule type" value="Genomic_DNA"/>
</dbReference>
<dbReference type="HOGENOM" id="CLU_1057791_0_0_1"/>
<organism evidence="2 3">
    <name type="scientific">Edhazardia aedis (strain USNM 41457)</name>
    <name type="common">Microsporidian parasite</name>
    <dbReference type="NCBI Taxonomy" id="1003232"/>
    <lineage>
        <taxon>Eukaryota</taxon>
        <taxon>Fungi</taxon>
        <taxon>Fungi incertae sedis</taxon>
        <taxon>Microsporidia</taxon>
        <taxon>Edhazardia</taxon>
    </lineage>
</organism>
<proteinExistence type="predicted"/>
<protein>
    <submittedName>
        <fullName evidence="2">Uncharacterized protein</fullName>
    </submittedName>
</protein>
<dbReference type="VEuPathDB" id="MicrosporidiaDB:EDEG_02852"/>
<reference evidence="2 3" key="1">
    <citation type="submission" date="2011-08" db="EMBL/GenBank/DDBJ databases">
        <authorList>
            <person name="Liu Z.J."/>
            <person name="Shi F.L."/>
            <person name="Lu J.Q."/>
            <person name="Li M."/>
            <person name="Wang Z.L."/>
        </authorList>
    </citation>
    <scope>NUCLEOTIDE SEQUENCE [LARGE SCALE GENOMIC DNA]</scope>
    <source>
        <strain evidence="2 3">USNM 41457</strain>
    </source>
</reference>